<organism evidence="1 2">
    <name type="scientific">Butyricimonas hominis</name>
    <dbReference type="NCBI Taxonomy" id="2763032"/>
    <lineage>
        <taxon>Bacteria</taxon>
        <taxon>Pseudomonadati</taxon>
        <taxon>Bacteroidota</taxon>
        <taxon>Bacteroidia</taxon>
        <taxon>Bacteroidales</taxon>
        <taxon>Odoribacteraceae</taxon>
        <taxon>Butyricimonas</taxon>
    </lineage>
</organism>
<comment type="caution">
    <text evidence="1">The sequence shown here is derived from an EMBL/GenBank/DDBJ whole genome shotgun (WGS) entry which is preliminary data.</text>
</comment>
<sequence>MSNGNGTLLELGFYSDFTNKHKIQFAYGVSAGGYLSSPGNKIILDQLFVSARWRKLRLDLGMIQPEEEYNGVSSTNGDFVRSGNSRTFPGYNLRSDFIDIPGTKGIIAFQFNWADYMMTDNSYVKDIRLHNKSLYVKITPHRRWEIIAGLEHWAQWAGKHPTLGKQPGSFSDYGRIIFADGGGAGATTSDSINALGNHLGREHLRINYLADNYILSFYHDIPFEDGSGTDFRSFPDGTYCFYYGSKNPQQWISDVIYEFYYTKYQSGSRHDRPATPEEIAKQDPNSHFYGRKVLGGCDNYFNNGEYANGWTLYGQVIGSPFMTPGLSDNLTRIINNRIIGHHIGIKGMAWQTTPYKLLLSYSKNYGTYGNKFNKDQFSGALEVTLPFRKLPFTIETGLYSDLGKLFKNNFGFTIKLSRKGKLIK</sequence>
<dbReference type="EMBL" id="JACOOH010000009">
    <property type="protein sequence ID" value="MBC5623135.1"/>
    <property type="molecule type" value="Genomic_DNA"/>
</dbReference>
<evidence type="ECO:0000313" key="1">
    <source>
        <dbReference type="EMBL" id="MBC5623135.1"/>
    </source>
</evidence>
<evidence type="ECO:0008006" key="3">
    <source>
        <dbReference type="Google" id="ProtNLM"/>
    </source>
</evidence>
<gene>
    <name evidence="1" type="ORF">H8S64_18740</name>
</gene>
<name>A0ABR7D5C5_9BACT</name>
<dbReference type="InterPro" id="IPR038636">
    <property type="entry name" value="Wzi_sf"/>
</dbReference>
<keyword evidence="2" id="KW-1185">Reference proteome</keyword>
<evidence type="ECO:0000313" key="2">
    <source>
        <dbReference type="Proteomes" id="UP000646484"/>
    </source>
</evidence>
<accession>A0ABR7D5C5</accession>
<dbReference type="Gene3D" id="2.40.160.130">
    <property type="entry name" value="Capsule assembly protein Wzi"/>
    <property type="match status" value="1"/>
</dbReference>
<protein>
    <recommendedName>
        <fullName evidence="3">Capsule assembly Wzi family protein</fullName>
    </recommendedName>
</protein>
<proteinExistence type="predicted"/>
<reference evidence="1 2" key="1">
    <citation type="submission" date="2020-08" db="EMBL/GenBank/DDBJ databases">
        <title>Genome public.</title>
        <authorList>
            <person name="Liu C."/>
            <person name="Sun Q."/>
        </authorList>
    </citation>
    <scope>NUCLEOTIDE SEQUENCE [LARGE SCALE GENOMIC DNA]</scope>
    <source>
        <strain evidence="1 2">NSJ-56</strain>
    </source>
</reference>
<dbReference type="Proteomes" id="UP000646484">
    <property type="component" value="Unassembled WGS sequence"/>
</dbReference>